<evidence type="ECO:0008006" key="3">
    <source>
        <dbReference type="Google" id="ProtNLM"/>
    </source>
</evidence>
<keyword evidence="2" id="KW-1185">Reference proteome</keyword>
<accession>A0ABD6D1M6</accession>
<gene>
    <name evidence="1" type="ORF">ACFSBJ_16455</name>
</gene>
<reference evidence="1 2" key="1">
    <citation type="journal article" date="2019" name="Int. J. Syst. Evol. Microbiol.">
        <title>The Global Catalogue of Microorganisms (GCM) 10K type strain sequencing project: providing services to taxonomists for standard genome sequencing and annotation.</title>
        <authorList>
            <consortium name="The Broad Institute Genomics Platform"/>
            <consortium name="The Broad Institute Genome Sequencing Center for Infectious Disease"/>
            <person name="Wu L."/>
            <person name="Ma J."/>
        </authorList>
    </citation>
    <scope>NUCLEOTIDE SEQUENCE [LARGE SCALE GENOMIC DNA]</scope>
    <source>
        <strain evidence="1 2">CGMCC 1.10594</strain>
    </source>
</reference>
<evidence type="ECO:0000313" key="1">
    <source>
        <dbReference type="EMBL" id="MFD1635314.1"/>
    </source>
</evidence>
<evidence type="ECO:0000313" key="2">
    <source>
        <dbReference type="Proteomes" id="UP001597075"/>
    </source>
</evidence>
<dbReference type="Proteomes" id="UP001597075">
    <property type="component" value="Unassembled WGS sequence"/>
</dbReference>
<dbReference type="EMBL" id="JBHUDL010000011">
    <property type="protein sequence ID" value="MFD1635314.1"/>
    <property type="molecule type" value="Genomic_DNA"/>
</dbReference>
<protein>
    <recommendedName>
        <fullName evidence="3">Apea-like HEPN domain-containing protein</fullName>
    </recommendedName>
</protein>
<organism evidence="1 2">
    <name type="scientific">Haloplanus ruber</name>
    <dbReference type="NCBI Taxonomy" id="869892"/>
    <lineage>
        <taxon>Archaea</taxon>
        <taxon>Methanobacteriati</taxon>
        <taxon>Methanobacteriota</taxon>
        <taxon>Stenosarchaea group</taxon>
        <taxon>Halobacteria</taxon>
        <taxon>Halobacteriales</taxon>
        <taxon>Haloferacaceae</taxon>
        <taxon>Haloplanus</taxon>
    </lineage>
</organism>
<sequence>MSQEEAEYLIDLLIEHAPQHTALDRFAADAPDAVNSPGESEPLRKLKYQYAVRQVIATYFDIHDMEVTARDLQQDLMGIVSDFTLESSQSDTESDVEEDSLNDERAPAEPFFPVAETVEEHGRVEVFESKINSIKEDIGRADTITFTVWFPWHIRWEDPPNAFHIYDLVIEPANTSEWRPRLEAVARDPDAHDGQDILVEIDDGEYDIWRTTLTATSPAYAFIEFKNALQLLSAKINHAHHYLDMGPLGDRDRSSSRLTGVDARWTAIRKPFAMFWEDDRTEETVGTDYGFHGCHIYETGGLPEAEIDYSSIRDRFEQLQSFGSGTAGDNTLLHNALIEYQEGLTSTSYNRSFFNFWRVVEELTMVGREGKQEVIDRALFALGVVTSGDYDPIIGRIAEEIWTVRNDWVHDPGWDRVAEDHEVVAKRLADVLIELHITEFQGLSEREIRRIMKWGVQSETKRMEIETGLRTVSNLTSD</sequence>
<name>A0ABD6D1M6_9EURY</name>
<comment type="caution">
    <text evidence="1">The sequence shown here is derived from an EMBL/GenBank/DDBJ whole genome shotgun (WGS) entry which is preliminary data.</text>
</comment>
<dbReference type="AlphaFoldDB" id="A0ABD6D1M6"/>
<proteinExistence type="predicted"/>
<dbReference type="RefSeq" id="WP_256406456.1">
    <property type="nucleotide sequence ID" value="NZ_CP187153.1"/>
</dbReference>